<dbReference type="InterPro" id="IPR014729">
    <property type="entry name" value="Rossmann-like_a/b/a_fold"/>
</dbReference>
<dbReference type="SUPFAM" id="SSF52402">
    <property type="entry name" value="Adenine nucleotide alpha hydrolases-like"/>
    <property type="match status" value="1"/>
</dbReference>
<dbReference type="eggNOG" id="ENOG5031FDD">
    <property type="taxonomic scope" value="Bacteria"/>
</dbReference>
<dbReference type="AlphaFoldDB" id="E2S9A6"/>
<dbReference type="Gene3D" id="3.40.50.620">
    <property type="entry name" value="HUPs"/>
    <property type="match status" value="1"/>
</dbReference>
<dbReference type="OrthoDB" id="3825223at2"/>
<gene>
    <name evidence="1" type="ORF">HMPREF0063_10546</name>
</gene>
<proteinExistence type="predicted"/>
<reference evidence="1" key="1">
    <citation type="submission" date="2010-08" db="EMBL/GenBank/DDBJ databases">
        <authorList>
            <person name="Muzny D."/>
            <person name="Qin X."/>
            <person name="Buhay C."/>
            <person name="Dugan-Rocha S."/>
            <person name="Ding Y."/>
            <person name="Chen G."/>
            <person name="Hawes A."/>
            <person name="Holder M."/>
            <person name="Jhangiani S."/>
            <person name="Johnson A."/>
            <person name="Khan Z."/>
            <person name="Li Z."/>
            <person name="Liu W."/>
            <person name="Liu X."/>
            <person name="Perez L."/>
            <person name="Shen H."/>
            <person name="Wang Q."/>
            <person name="Watt J."/>
            <person name="Xi L."/>
            <person name="Xin Y."/>
            <person name="Zhou J."/>
            <person name="Deng J."/>
            <person name="Jiang H."/>
            <person name="Liu Y."/>
            <person name="Qu J."/>
            <person name="Song X.-Z."/>
            <person name="Zhang L."/>
            <person name="Villasana D."/>
            <person name="Johnson A."/>
            <person name="Liu J."/>
            <person name="Liyanage D."/>
            <person name="Lorensuhewa L."/>
            <person name="Robinson T."/>
            <person name="Song A."/>
            <person name="Song B.-B."/>
            <person name="Dinh H."/>
            <person name="Thornton R."/>
            <person name="Coyle M."/>
            <person name="Francisco L."/>
            <person name="Jackson L."/>
            <person name="Javaid M."/>
            <person name="Korchina V."/>
            <person name="Kovar C."/>
            <person name="Mata R."/>
            <person name="Mathew T."/>
            <person name="Ngo R."/>
            <person name="Nguyen L."/>
            <person name="Nguyen N."/>
            <person name="Okwuonu G."/>
            <person name="Ongeri F."/>
            <person name="Pham C."/>
            <person name="Simmons D."/>
            <person name="Wilczek-Boney K."/>
            <person name="Hale W."/>
            <person name="Jakkamsetti A."/>
            <person name="Pham P."/>
            <person name="Ruth R."/>
            <person name="San Lucas F."/>
            <person name="Warren J."/>
            <person name="Zhang J."/>
            <person name="Zhao Z."/>
            <person name="Zhou C."/>
            <person name="Zhu D."/>
            <person name="Lee S."/>
            <person name="Bess C."/>
            <person name="Blankenburg K."/>
            <person name="Forbes L."/>
            <person name="Fu Q."/>
            <person name="Gubbala S."/>
            <person name="Hirani K."/>
            <person name="Jayaseelan J.C."/>
            <person name="Lara F."/>
            <person name="Munidasa M."/>
            <person name="Palculict T."/>
            <person name="Patil S."/>
            <person name="Pu L.-L."/>
            <person name="Saada N."/>
            <person name="Tang L."/>
            <person name="Weissenberger G."/>
            <person name="Zhu Y."/>
            <person name="Hemphill L."/>
            <person name="Shang Y."/>
            <person name="Youmans B."/>
            <person name="Ayvaz T."/>
            <person name="Ross M."/>
            <person name="Santibanez J."/>
            <person name="Aqrawi P."/>
            <person name="Gross S."/>
            <person name="Joshi V."/>
            <person name="Fowler G."/>
            <person name="Nazareth L."/>
            <person name="Reid J."/>
            <person name="Worley K."/>
            <person name="Petrosino J."/>
            <person name="Highlander S."/>
            <person name="Gibbs R."/>
        </authorList>
    </citation>
    <scope>NUCLEOTIDE SEQUENCE [LARGE SCALE GENOMIC DNA]</scope>
    <source>
        <strain evidence="1">DSM 15272</strain>
    </source>
</reference>
<evidence type="ECO:0000313" key="2">
    <source>
        <dbReference type="Proteomes" id="UP000003111"/>
    </source>
</evidence>
<dbReference type="EMBL" id="ACLF03000003">
    <property type="protein sequence ID" value="EFQ83830.1"/>
    <property type="molecule type" value="Genomic_DNA"/>
</dbReference>
<dbReference type="STRING" id="585531.HMPREF0063_10546"/>
<dbReference type="RefSeq" id="WP_007077568.1">
    <property type="nucleotide sequence ID" value="NZ_CM001024.1"/>
</dbReference>
<comment type="caution">
    <text evidence="1">The sequence shown here is derived from an EMBL/GenBank/DDBJ whole genome shotgun (WGS) entry which is preliminary data.</text>
</comment>
<dbReference type="Proteomes" id="UP000003111">
    <property type="component" value="Unassembled WGS sequence"/>
</dbReference>
<evidence type="ECO:0000313" key="1">
    <source>
        <dbReference type="EMBL" id="EFQ83830.1"/>
    </source>
</evidence>
<dbReference type="HOGENOM" id="CLU_1685611_0_0_11"/>
<name>E2S9A6_9ACTN</name>
<sequence length="164" mass="17857">MYTVALLIERPLSALDADQVVALHEGLDEPVTYQVLMPVPSTPHLMAMSLGSLGAGQVVPPTSAEVIQEAGDEARAEAEEGLSSSARLLLDRRQQVETTLTHDEPVHALTELVARTGAAEAIIMTEPHLVQEFFHLDWTSRAKRHLDVPTLHLLEQVPFSGQAL</sequence>
<evidence type="ECO:0008006" key="3">
    <source>
        <dbReference type="Google" id="ProtNLM"/>
    </source>
</evidence>
<keyword evidence="2" id="KW-1185">Reference proteome</keyword>
<organism evidence="1 2">
    <name type="scientific">Aeromicrobium marinum DSM 15272</name>
    <dbReference type="NCBI Taxonomy" id="585531"/>
    <lineage>
        <taxon>Bacteria</taxon>
        <taxon>Bacillati</taxon>
        <taxon>Actinomycetota</taxon>
        <taxon>Actinomycetes</taxon>
        <taxon>Propionibacteriales</taxon>
        <taxon>Nocardioidaceae</taxon>
        <taxon>Aeromicrobium</taxon>
    </lineage>
</organism>
<protein>
    <recommendedName>
        <fullName evidence="3">UspA domain-containing protein</fullName>
    </recommendedName>
</protein>
<accession>E2S9A6</accession>